<reference evidence="2 3" key="1">
    <citation type="submission" date="2019-06" db="EMBL/GenBank/DDBJ databases">
        <title>Genomic Encyclopedia of Type Strains, Phase IV (KMG-V): Genome sequencing to study the core and pangenomes of soil and plant-associated prokaryotes.</title>
        <authorList>
            <person name="Whitman W."/>
        </authorList>
    </citation>
    <scope>NUCLEOTIDE SEQUENCE [LARGE SCALE GENOMIC DNA]</scope>
    <source>
        <strain evidence="2 3">BR 510</strain>
    </source>
</reference>
<keyword evidence="1" id="KW-0472">Membrane</keyword>
<evidence type="ECO:0000256" key="1">
    <source>
        <dbReference type="SAM" id="Phobius"/>
    </source>
</evidence>
<keyword evidence="1" id="KW-1133">Transmembrane helix</keyword>
<feature type="transmembrane region" description="Helical" evidence="1">
    <location>
        <begin position="52"/>
        <end position="74"/>
    </location>
</feature>
<dbReference type="EMBL" id="VITK01000003">
    <property type="protein sequence ID" value="TWB02117.1"/>
    <property type="molecule type" value="Genomic_DNA"/>
</dbReference>
<dbReference type="STRING" id="1803665.GCA_001641335_04512"/>
<dbReference type="Proteomes" id="UP000319949">
    <property type="component" value="Unassembled WGS sequence"/>
</dbReference>
<evidence type="ECO:0000313" key="3">
    <source>
        <dbReference type="Proteomes" id="UP000319949"/>
    </source>
</evidence>
<organism evidence="2 3">
    <name type="scientific">Bradyrhizobium stylosanthis</name>
    <dbReference type="NCBI Taxonomy" id="1803665"/>
    <lineage>
        <taxon>Bacteria</taxon>
        <taxon>Pseudomonadati</taxon>
        <taxon>Pseudomonadota</taxon>
        <taxon>Alphaproteobacteria</taxon>
        <taxon>Hyphomicrobiales</taxon>
        <taxon>Nitrobacteraceae</taxon>
        <taxon>Bradyrhizobium</taxon>
    </lineage>
</organism>
<comment type="caution">
    <text evidence="2">The sequence shown here is derived from an EMBL/GenBank/DDBJ whole genome shotgun (WGS) entry which is preliminary data.</text>
</comment>
<sequence>MCLSPPESPDDRFEMHGIRPRPDMIFPGIVAKLHRALTFLATIGTDLPPMKFLGMISLLALLTISGAAISDLFLTADQHVARGVE</sequence>
<name>A0A560DYG5_9BRAD</name>
<dbReference type="OrthoDB" id="8249989at2"/>
<keyword evidence="1" id="KW-0812">Transmembrane</keyword>
<evidence type="ECO:0000313" key="2">
    <source>
        <dbReference type="EMBL" id="TWB02117.1"/>
    </source>
</evidence>
<gene>
    <name evidence="2" type="ORF">FBZ96_103899</name>
</gene>
<accession>A0A560DYG5</accession>
<keyword evidence="3" id="KW-1185">Reference proteome</keyword>
<protein>
    <submittedName>
        <fullName evidence="2">Uncharacterized protein</fullName>
    </submittedName>
</protein>
<dbReference type="AlphaFoldDB" id="A0A560DYG5"/>
<proteinExistence type="predicted"/>